<evidence type="ECO:0000256" key="4">
    <source>
        <dbReference type="ARBA" id="ARBA00023002"/>
    </source>
</evidence>
<comment type="similarity">
    <text evidence="2">In the N-terminal section; belongs to the MsrA Met sulfoxide reductase family.</text>
</comment>
<evidence type="ECO:0000256" key="6">
    <source>
        <dbReference type="ARBA" id="ARBA00024679"/>
    </source>
</evidence>
<evidence type="ECO:0000256" key="5">
    <source>
        <dbReference type="ARBA" id="ARBA00023268"/>
    </source>
</evidence>
<keyword evidence="5" id="KW-0511">Multifunctional enzyme</keyword>
<dbReference type="InterPro" id="IPR002569">
    <property type="entry name" value="Met_Sox_Rdtase_MsrA_dom"/>
</dbReference>
<dbReference type="Gene3D" id="2.170.150.20">
    <property type="entry name" value="Peptide methionine sulfoxide reductase"/>
    <property type="match status" value="1"/>
</dbReference>
<dbReference type="PANTHER" id="PTHR10173">
    <property type="entry name" value="METHIONINE SULFOXIDE REDUCTASE"/>
    <property type="match status" value="1"/>
</dbReference>
<name>A0A644STG6_9ZZZZ</name>
<evidence type="ECO:0000256" key="3">
    <source>
        <dbReference type="ARBA" id="ARBA00012502"/>
    </source>
</evidence>
<comment type="function">
    <text evidence="6">Has an important function as a repair enzyme for proteins that have been inactivated by oxidation. Catalyzes the reversible oxidation-reduction of methionine sulfoxide in proteins to methionine.</text>
</comment>
<evidence type="ECO:0000256" key="1">
    <source>
        <dbReference type="ARBA" id="ARBA00008076"/>
    </source>
</evidence>
<gene>
    <name evidence="8" type="primary">msrAB_1</name>
    <name evidence="8" type="ORF">SDC9_03505</name>
</gene>
<evidence type="ECO:0000256" key="2">
    <source>
        <dbReference type="ARBA" id="ARBA00011017"/>
    </source>
</evidence>
<dbReference type="SUPFAM" id="SSF51316">
    <property type="entry name" value="Mss4-like"/>
    <property type="match status" value="1"/>
</dbReference>
<dbReference type="FunFam" id="2.170.150.20:FF:000003">
    <property type="entry name" value="Peptide methionine sulfoxide reductase MsrB"/>
    <property type="match status" value="1"/>
</dbReference>
<dbReference type="Pfam" id="PF01641">
    <property type="entry name" value="SelR"/>
    <property type="match status" value="1"/>
</dbReference>
<keyword evidence="4" id="KW-0560">Oxidoreductase</keyword>
<evidence type="ECO:0000259" key="7">
    <source>
        <dbReference type="PROSITE" id="PS51790"/>
    </source>
</evidence>
<dbReference type="AlphaFoldDB" id="A0A644STG6"/>
<dbReference type="HAMAP" id="MF_01400">
    <property type="entry name" value="MsrB"/>
    <property type="match status" value="1"/>
</dbReference>
<sequence>MLEEFFKIIDPTTLNQQGADIGKQYRTGIYYVSDGSRDASKDLSIINKVFSEEKNKYGEKNKSVVTEIKPLRTFYEAEDYHQKYLDKNPSGYCHIDLDLIPKDILEIESVSSELIDDYEFDECNYKYFTPEEKEEKLKRLSEIEFNVTQNSATEAPFTGKYDKFNEEGIFVDIVSGEPLFTSLDKFDSNCGWPSFTKTIDHDTVEENQDNSHGMVRTEVKSKIGKSHLGHLFDDGPIERGGKRYCINSASLRFIPVKDLKKEGYGEYYELFKK</sequence>
<evidence type="ECO:0000313" key="8">
    <source>
        <dbReference type="EMBL" id="MPL57980.1"/>
    </source>
</evidence>
<dbReference type="InterPro" id="IPR002579">
    <property type="entry name" value="Met_Sox_Rdtase_MsrB_dom"/>
</dbReference>
<dbReference type="Pfam" id="PF01625">
    <property type="entry name" value="PMSR"/>
    <property type="match status" value="1"/>
</dbReference>
<dbReference type="EMBL" id="VSSQ01000006">
    <property type="protein sequence ID" value="MPL57980.1"/>
    <property type="molecule type" value="Genomic_DNA"/>
</dbReference>
<proteinExistence type="inferred from homology"/>
<comment type="similarity">
    <text evidence="1">In the C-terminal section; belongs to the MsrB Met sulfoxide reductase family.</text>
</comment>
<dbReference type="InterPro" id="IPR011057">
    <property type="entry name" value="Mss4-like_sf"/>
</dbReference>
<dbReference type="InterPro" id="IPR028427">
    <property type="entry name" value="Met_Sox_Rdtase_MsrB"/>
</dbReference>
<dbReference type="InterPro" id="IPR036509">
    <property type="entry name" value="Met_Sox_Rdtase_MsrA_sf"/>
</dbReference>
<protein>
    <recommendedName>
        <fullName evidence="3">peptide-methionine (S)-S-oxide reductase</fullName>
        <ecNumber evidence="3">1.8.4.11</ecNumber>
    </recommendedName>
</protein>
<dbReference type="PANTHER" id="PTHR10173:SF59">
    <property type="entry name" value="PEPTIDE METHIONINE SULFOXIDE REDUCTASE MSRA_MSRB"/>
    <property type="match status" value="1"/>
</dbReference>
<dbReference type="GO" id="GO:0030091">
    <property type="term" value="P:protein repair"/>
    <property type="evidence" value="ECO:0007669"/>
    <property type="project" value="InterPro"/>
</dbReference>
<dbReference type="NCBIfam" id="TIGR00357">
    <property type="entry name" value="peptide-methionine (R)-S-oxide reductase MsrB"/>
    <property type="match status" value="1"/>
</dbReference>
<accession>A0A644STG6</accession>
<dbReference type="GO" id="GO:0005737">
    <property type="term" value="C:cytoplasm"/>
    <property type="evidence" value="ECO:0007669"/>
    <property type="project" value="TreeGrafter"/>
</dbReference>
<dbReference type="GO" id="GO:0008113">
    <property type="term" value="F:peptide-methionine (S)-S-oxide reductase activity"/>
    <property type="evidence" value="ECO:0007669"/>
    <property type="project" value="UniProtKB-EC"/>
</dbReference>
<dbReference type="EC" id="1.8.4.11" evidence="3"/>
<reference evidence="8" key="1">
    <citation type="submission" date="2019-08" db="EMBL/GenBank/DDBJ databases">
        <authorList>
            <person name="Kucharzyk K."/>
            <person name="Murdoch R.W."/>
            <person name="Higgins S."/>
            <person name="Loffler F."/>
        </authorList>
    </citation>
    <scope>NUCLEOTIDE SEQUENCE</scope>
</reference>
<comment type="caution">
    <text evidence="8">The sequence shown here is derived from an EMBL/GenBank/DDBJ whole genome shotgun (WGS) entry which is preliminary data.</text>
</comment>
<organism evidence="8">
    <name type="scientific">bioreactor metagenome</name>
    <dbReference type="NCBI Taxonomy" id="1076179"/>
    <lineage>
        <taxon>unclassified sequences</taxon>
        <taxon>metagenomes</taxon>
        <taxon>ecological metagenomes</taxon>
    </lineage>
</organism>
<dbReference type="GO" id="GO:0006979">
    <property type="term" value="P:response to oxidative stress"/>
    <property type="evidence" value="ECO:0007669"/>
    <property type="project" value="InterPro"/>
</dbReference>
<feature type="domain" description="MsrB" evidence="7">
    <location>
        <begin position="133"/>
        <end position="256"/>
    </location>
</feature>
<dbReference type="Gene3D" id="3.30.1060.10">
    <property type="entry name" value="Peptide methionine sulphoxide reductase MsrA"/>
    <property type="match status" value="1"/>
</dbReference>
<dbReference type="PROSITE" id="PS51790">
    <property type="entry name" value="MSRB"/>
    <property type="match status" value="1"/>
</dbReference>
<dbReference type="GO" id="GO:0033743">
    <property type="term" value="F:peptide-methionine (R)-S-oxide reductase activity"/>
    <property type="evidence" value="ECO:0007669"/>
    <property type="project" value="InterPro"/>
</dbReference>
<dbReference type="SUPFAM" id="SSF55068">
    <property type="entry name" value="Peptide methionine sulfoxide reductase"/>
    <property type="match status" value="1"/>
</dbReference>